<dbReference type="GO" id="GO:0003700">
    <property type="term" value="F:DNA-binding transcription factor activity"/>
    <property type="evidence" value="ECO:0007669"/>
    <property type="project" value="InterPro"/>
</dbReference>
<feature type="compositionally biased region" description="Basic and acidic residues" evidence="4">
    <location>
        <begin position="43"/>
        <end position="93"/>
    </location>
</feature>
<evidence type="ECO:0000256" key="2">
    <source>
        <dbReference type="ARBA" id="ARBA00023125"/>
    </source>
</evidence>
<evidence type="ECO:0000313" key="7">
    <source>
        <dbReference type="Proteomes" id="UP000245845"/>
    </source>
</evidence>
<proteinExistence type="predicted"/>
<reference evidence="6 7" key="1">
    <citation type="submission" date="2018-05" db="EMBL/GenBank/DDBJ databases">
        <title>The Hungate 1000. A catalogue of reference genomes from the rumen microbiome.</title>
        <authorList>
            <person name="Kelly W."/>
        </authorList>
    </citation>
    <scope>NUCLEOTIDE SEQUENCE [LARGE SCALE GENOMIC DNA]</scope>
    <source>
        <strain evidence="6 7">NLAE-zl-C242</strain>
    </source>
</reference>
<keyword evidence="2 6" id="KW-0238">DNA-binding</keyword>
<dbReference type="PANTHER" id="PTHR42756:SF1">
    <property type="entry name" value="TRANSCRIPTIONAL REPRESSOR OF EMRAB OPERON"/>
    <property type="match status" value="1"/>
</dbReference>
<evidence type="ECO:0000313" key="6">
    <source>
        <dbReference type="EMBL" id="PWJ23141.1"/>
    </source>
</evidence>
<feature type="compositionally biased region" description="Basic and acidic residues" evidence="4">
    <location>
        <begin position="250"/>
        <end position="262"/>
    </location>
</feature>
<protein>
    <submittedName>
        <fullName evidence="6">DNA-binding MarR family transcriptional regulator</fullName>
    </submittedName>
</protein>
<dbReference type="RefSeq" id="WP_109733131.1">
    <property type="nucleotide sequence ID" value="NZ_BAAACK010000024.1"/>
</dbReference>
<dbReference type="EMBL" id="QGDL01000015">
    <property type="protein sequence ID" value="PWJ23141.1"/>
    <property type="molecule type" value="Genomic_DNA"/>
</dbReference>
<feature type="domain" description="HTH marR-type" evidence="5">
    <location>
        <begin position="103"/>
        <end position="231"/>
    </location>
</feature>
<comment type="caution">
    <text evidence="6">The sequence shown here is derived from an EMBL/GenBank/DDBJ whole genome shotgun (WGS) entry which is preliminary data.</text>
</comment>
<evidence type="ECO:0000256" key="1">
    <source>
        <dbReference type="ARBA" id="ARBA00023015"/>
    </source>
</evidence>
<dbReference type="AlphaFoldDB" id="A0A2Y9BJU4"/>
<dbReference type="PANTHER" id="PTHR42756">
    <property type="entry name" value="TRANSCRIPTIONAL REGULATOR, MARR"/>
    <property type="match status" value="1"/>
</dbReference>
<evidence type="ECO:0000256" key="4">
    <source>
        <dbReference type="SAM" id="MobiDB-lite"/>
    </source>
</evidence>
<dbReference type="SMART" id="SM00347">
    <property type="entry name" value="HTH_MARR"/>
    <property type="match status" value="1"/>
</dbReference>
<dbReference type="OrthoDB" id="3254893at2"/>
<dbReference type="InterPro" id="IPR036390">
    <property type="entry name" value="WH_DNA-bd_sf"/>
</dbReference>
<evidence type="ECO:0000259" key="5">
    <source>
        <dbReference type="PROSITE" id="PS50995"/>
    </source>
</evidence>
<dbReference type="InterPro" id="IPR000835">
    <property type="entry name" value="HTH_MarR-typ"/>
</dbReference>
<dbReference type="Gene3D" id="1.10.10.10">
    <property type="entry name" value="Winged helix-like DNA-binding domain superfamily/Winged helix DNA-binding domain"/>
    <property type="match status" value="1"/>
</dbReference>
<feature type="region of interest" description="Disordered" evidence="4">
    <location>
        <begin position="238"/>
        <end position="262"/>
    </location>
</feature>
<sequence>MNNQEVNNQKQNQEFCNQCNRQCPKDDLLCGRGRAYFGIGDNGDERGSESGDSRSGDHRDFNGDPERKRGYRAARERLRKERMAELHRDSEGRHHGHGGWHGQSEEEMPLSQLLSSCGHIAGHADRRFRGQGRILHILSQQQEMSQKELQEAMQVEAGSLSEIMGKMEAKGILERKKDDNDRRRMLVQLTEAGRKAALESMKDTNTGKDMFQVLSEEEQQQLKEILVKLLKQWKEDFAKEGHGRQNGHRHGGDHQHSRSGKE</sequence>
<evidence type="ECO:0000256" key="3">
    <source>
        <dbReference type="ARBA" id="ARBA00023163"/>
    </source>
</evidence>
<dbReference type="PRINTS" id="PR00598">
    <property type="entry name" value="HTHMARR"/>
</dbReference>
<gene>
    <name evidence="6" type="ORF">A8806_11575</name>
</gene>
<dbReference type="GO" id="GO:0003677">
    <property type="term" value="F:DNA binding"/>
    <property type="evidence" value="ECO:0007669"/>
    <property type="project" value="UniProtKB-KW"/>
</dbReference>
<keyword evidence="1" id="KW-0805">Transcription regulation</keyword>
<dbReference type="PROSITE" id="PS50995">
    <property type="entry name" value="HTH_MARR_2"/>
    <property type="match status" value="1"/>
</dbReference>
<dbReference type="SUPFAM" id="SSF46785">
    <property type="entry name" value="Winged helix' DNA-binding domain"/>
    <property type="match status" value="1"/>
</dbReference>
<keyword evidence="7" id="KW-1185">Reference proteome</keyword>
<dbReference type="InterPro" id="IPR036388">
    <property type="entry name" value="WH-like_DNA-bd_sf"/>
</dbReference>
<organism evidence="6 7">
    <name type="scientific">Faecalicatena orotica</name>
    <dbReference type="NCBI Taxonomy" id="1544"/>
    <lineage>
        <taxon>Bacteria</taxon>
        <taxon>Bacillati</taxon>
        <taxon>Bacillota</taxon>
        <taxon>Clostridia</taxon>
        <taxon>Lachnospirales</taxon>
        <taxon>Lachnospiraceae</taxon>
        <taxon>Faecalicatena</taxon>
    </lineage>
</organism>
<dbReference type="Proteomes" id="UP000245845">
    <property type="component" value="Unassembled WGS sequence"/>
</dbReference>
<feature type="region of interest" description="Disordered" evidence="4">
    <location>
        <begin position="39"/>
        <end position="107"/>
    </location>
</feature>
<keyword evidence="3" id="KW-0804">Transcription</keyword>
<accession>A0A2Y9BJU4</accession>
<dbReference type="Pfam" id="PF01047">
    <property type="entry name" value="MarR"/>
    <property type="match status" value="1"/>
</dbReference>
<name>A0A2Y9BJU4_9FIRM</name>